<dbReference type="EMBL" id="JAAOAR010000436">
    <property type="protein sequence ID" value="KAF5582368.1"/>
    <property type="molecule type" value="Genomic_DNA"/>
</dbReference>
<evidence type="ECO:0000313" key="3">
    <source>
        <dbReference type="Proteomes" id="UP000544095"/>
    </source>
</evidence>
<comment type="caution">
    <text evidence="2">The sequence shown here is derived from an EMBL/GenBank/DDBJ whole genome shotgun (WGS) entry which is preliminary data.</text>
</comment>
<sequence>MAGDNTPGRGGGRSRRSKRAAGEGPGGEEPASSSSRQRPDTPTPIGGSRHQTPVPLPQVPGSSSRPPVARPGAPGQPPVTTPGSRGPVPRVTGSTPRSSNIPVPTSTVRSQAGGAPPGGATFTGSFSGPRSVPPSHGGGGQDTRGQQASGLTPSNSGQSLHRLAVTGSAGRRDTEQSSPGTPSVGAQETVPSAFWKPSRDNLIKLQYEPNPEFKWDNVNKRCVIVGAPSNSTLELDASIMPEPNLPPGATAEETAKLKYYVSLMLFCWHSNRFVGFYARLVNSSLATNSERFIMIINTMKDKFKTEKSHFLWRYAYGWVLELAENHPELLDMLDDVSAANQANLTNALLARLDATSFNAVFHHVRHRIDFNRTRDRSDQQGHYFIKTVFLNLVTGLLKIWQSERRMNLGTETDDNGNFKLKAKPGTPWGLLEEFKYVDESSFAKLAQEFTAPGARPAVDVVSARRELVLPPGPPPPPPPPSMSRHSSPGADIFGGDGAGDSP</sequence>
<feature type="compositionally biased region" description="Polar residues" evidence="1">
    <location>
        <begin position="176"/>
        <end position="190"/>
    </location>
</feature>
<protein>
    <submittedName>
        <fullName evidence="2">Uncharacterized protein</fullName>
    </submittedName>
</protein>
<name>A0A8H5NZ90_9HYPO</name>
<feature type="compositionally biased region" description="Pro residues" evidence="1">
    <location>
        <begin position="470"/>
        <end position="481"/>
    </location>
</feature>
<gene>
    <name evidence="2" type="ORF">FPANT_8559</name>
</gene>
<reference evidence="2 3" key="1">
    <citation type="submission" date="2020-05" db="EMBL/GenBank/DDBJ databases">
        <title>Identification and distribution of gene clusters putatively required for synthesis of sphingolipid metabolism inhibitors in phylogenetically diverse species of the filamentous fungus Fusarium.</title>
        <authorList>
            <person name="Kim H.-S."/>
            <person name="Busman M."/>
            <person name="Brown D.W."/>
            <person name="Divon H."/>
            <person name="Uhlig S."/>
            <person name="Proctor R.H."/>
        </authorList>
    </citation>
    <scope>NUCLEOTIDE SEQUENCE [LARGE SCALE GENOMIC DNA]</scope>
    <source>
        <strain evidence="2 3">NRRL 25211</strain>
    </source>
</reference>
<dbReference type="Proteomes" id="UP000544095">
    <property type="component" value="Unassembled WGS sequence"/>
</dbReference>
<feature type="region of interest" description="Disordered" evidence="1">
    <location>
        <begin position="1"/>
        <end position="192"/>
    </location>
</feature>
<feature type="compositionally biased region" description="Polar residues" evidence="1">
    <location>
        <begin position="92"/>
        <end position="110"/>
    </location>
</feature>
<feature type="region of interest" description="Disordered" evidence="1">
    <location>
        <begin position="465"/>
        <end position="502"/>
    </location>
</feature>
<feature type="compositionally biased region" description="Gly residues" evidence="1">
    <location>
        <begin position="492"/>
        <end position="502"/>
    </location>
</feature>
<feature type="compositionally biased region" description="Polar residues" evidence="1">
    <location>
        <begin position="143"/>
        <end position="159"/>
    </location>
</feature>
<dbReference type="AlphaFoldDB" id="A0A8H5NZ90"/>
<evidence type="ECO:0000313" key="2">
    <source>
        <dbReference type="EMBL" id="KAF5582368.1"/>
    </source>
</evidence>
<organism evidence="2 3">
    <name type="scientific">Fusarium pseudoanthophilum</name>
    <dbReference type="NCBI Taxonomy" id="48495"/>
    <lineage>
        <taxon>Eukaryota</taxon>
        <taxon>Fungi</taxon>
        <taxon>Dikarya</taxon>
        <taxon>Ascomycota</taxon>
        <taxon>Pezizomycotina</taxon>
        <taxon>Sordariomycetes</taxon>
        <taxon>Hypocreomycetidae</taxon>
        <taxon>Hypocreales</taxon>
        <taxon>Nectriaceae</taxon>
        <taxon>Fusarium</taxon>
        <taxon>Fusarium fujikuroi species complex</taxon>
    </lineage>
</organism>
<accession>A0A8H5NZ90</accession>
<keyword evidence="3" id="KW-1185">Reference proteome</keyword>
<proteinExistence type="predicted"/>
<evidence type="ECO:0000256" key="1">
    <source>
        <dbReference type="SAM" id="MobiDB-lite"/>
    </source>
</evidence>